<feature type="transmembrane region" description="Helical" evidence="1">
    <location>
        <begin position="70"/>
        <end position="88"/>
    </location>
</feature>
<sequence>MNTSTLHRSSFGRIYLLTVEGFFSSLRPLLIFHAIMAVAFFGFPFLTLFLTRGFNIQDAFIELADVYGRGGVIGPYLIGTIIYILIWINKCVHKPSPGAYTQIPASAGEKMISIALLSLGYYLISLLSTLIISGIFGIFVPGGFSNVLEWALPIQFFYGHLSLKDSAAILSMGLQLPLLVTLCMIHFRKAIFGLCAAAFVEFSGFLIFLTIVLNFEEEIYRYTIEHPLTDRDYAWIILIFFGLIDLFLTWAIYHRLKTIQIK</sequence>
<keyword evidence="1" id="KW-0812">Transmembrane</keyword>
<dbReference type="PATRIC" id="fig|322095.3.peg.1949"/>
<feature type="transmembrane region" description="Helical" evidence="1">
    <location>
        <begin position="119"/>
        <end position="140"/>
    </location>
</feature>
<dbReference type="STRING" id="322095.HMPREF3185_01975"/>
<feature type="transmembrane region" description="Helical" evidence="1">
    <location>
        <begin position="233"/>
        <end position="253"/>
    </location>
</feature>
<accession>A0A134B0N3</accession>
<proteinExistence type="predicted"/>
<evidence type="ECO:0000313" key="3">
    <source>
        <dbReference type="Proteomes" id="UP000070224"/>
    </source>
</evidence>
<protein>
    <submittedName>
        <fullName evidence="2">Uncharacterized protein</fullName>
    </submittedName>
</protein>
<organism evidence="2 3">
    <name type="scientific">Porphyromonas somerae</name>
    <dbReference type="NCBI Taxonomy" id="322095"/>
    <lineage>
        <taxon>Bacteria</taxon>
        <taxon>Pseudomonadati</taxon>
        <taxon>Bacteroidota</taxon>
        <taxon>Bacteroidia</taxon>
        <taxon>Bacteroidales</taxon>
        <taxon>Porphyromonadaceae</taxon>
        <taxon>Porphyromonas</taxon>
    </lineage>
</organism>
<dbReference type="AlphaFoldDB" id="A0A134B0N3"/>
<feature type="transmembrane region" description="Helical" evidence="1">
    <location>
        <begin position="192"/>
        <end position="213"/>
    </location>
</feature>
<evidence type="ECO:0000313" key="2">
    <source>
        <dbReference type="EMBL" id="KXB73503.1"/>
    </source>
</evidence>
<keyword evidence="1" id="KW-0472">Membrane</keyword>
<keyword evidence="3" id="KW-1185">Reference proteome</keyword>
<dbReference type="Proteomes" id="UP000070224">
    <property type="component" value="Unassembled WGS sequence"/>
</dbReference>
<name>A0A134B0N3_9PORP</name>
<feature type="transmembrane region" description="Helical" evidence="1">
    <location>
        <begin position="29"/>
        <end position="50"/>
    </location>
</feature>
<keyword evidence="1" id="KW-1133">Transmembrane helix</keyword>
<dbReference type="OrthoDB" id="10005548at2"/>
<gene>
    <name evidence="2" type="ORF">HMPREF3185_01975</name>
</gene>
<feature type="transmembrane region" description="Helical" evidence="1">
    <location>
        <begin position="167"/>
        <end position="185"/>
    </location>
</feature>
<evidence type="ECO:0000256" key="1">
    <source>
        <dbReference type="SAM" id="Phobius"/>
    </source>
</evidence>
<dbReference type="RefSeq" id="WP_060936024.1">
    <property type="nucleotide sequence ID" value="NZ_KQ960465.1"/>
</dbReference>
<reference evidence="3" key="1">
    <citation type="submission" date="2016-01" db="EMBL/GenBank/DDBJ databases">
        <authorList>
            <person name="Mitreva M."/>
            <person name="Pepin K.H."/>
            <person name="Mihindukulasuriya K.A."/>
            <person name="Fulton R."/>
            <person name="Fronick C."/>
            <person name="O'Laughlin M."/>
            <person name="Miner T."/>
            <person name="Herter B."/>
            <person name="Rosa B.A."/>
            <person name="Cordes M."/>
            <person name="Tomlinson C."/>
            <person name="Wollam A."/>
            <person name="Palsikar V.B."/>
            <person name="Mardis E.R."/>
            <person name="Wilson R.K."/>
        </authorList>
    </citation>
    <scope>NUCLEOTIDE SEQUENCE [LARGE SCALE GENOMIC DNA]</scope>
    <source>
        <strain evidence="3">KA00683</strain>
    </source>
</reference>
<comment type="caution">
    <text evidence="2">The sequence shown here is derived from an EMBL/GenBank/DDBJ whole genome shotgun (WGS) entry which is preliminary data.</text>
</comment>
<dbReference type="EMBL" id="LSDK01000137">
    <property type="protein sequence ID" value="KXB73503.1"/>
    <property type="molecule type" value="Genomic_DNA"/>
</dbReference>